<organism evidence="2 3">
    <name type="scientific">Rotaria magnacalcarata</name>
    <dbReference type="NCBI Taxonomy" id="392030"/>
    <lineage>
        <taxon>Eukaryota</taxon>
        <taxon>Metazoa</taxon>
        <taxon>Spiralia</taxon>
        <taxon>Gnathifera</taxon>
        <taxon>Rotifera</taxon>
        <taxon>Eurotatoria</taxon>
        <taxon>Bdelloidea</taxon>
        <taxon>Philodinida</taxon>
        <taxon>Philodinidae</taxon>
        <taxon>Rotaria</taxon>
    </lineage>
</organism>
<keyword evidence="1" id="KW-0812">Transmembrane</keyword>
<evidence type="ECO:0000313" key="2">
    <source>
        <dbReference type="EMBL" id="CAF3869078.1"/>
    </source>
</evidence>
<evidence type="ECO:0000313" key="3">
    <source>
        <dbReference type="Proteomes" id="UP000681967"/>
    </source>
</evidence>
<evidence type="ECO:0000256" key="1">
    <source>
        <dbReference type="SAM" id="Phobius"/>
    </source>
</evidence>
<proteinExistence type="predicted"/>
<feature type="non-terminal residue" evidence="2">
    <location>
        <position position="180"/>
    </location>
</feature>
<protein>
    <submittedName>
        <fullName evidence="2">Uncharacterized protein</fullName>
    </submittedName>
</protein>
<name>A0A8S2KWL5_9BILA</name>
<dbReference type="Proteomes" id="UP000681967">
    <property type="component" value="Unassembled WGS sequence"/>
</dbReference>
<dbReference type="EMBL" id="CAJOBH010001703">
    <property type="protein sequence ID" value="CAF3869078.1"/>
    <property type="molecule type" value="Genomic_DNA"/>
</dbReference>
<sequence>MKNKTNSRRINCSRCHWTIPVLVFISIPIIVYAIIAVIQAKHNSKPSDIPTSNTSIISGTHNFSIKRLLTIDSVAGANVCNINETAEDCVLVYNAKVFMTALSLITSTTSNNSFNFPENSTNNTLDCKELRIRRNQLSQIFDPVTLETIFNVSGVPYLVDNNINSFDRPESRSQIDARSL</sequence>
<keyword evidence="1" id="KW-0472">Membrane</keyword>
<feature type="transmembrane region" description="Helical" evidence="1">
    <location>
        <begin position="21"/>
        <end position="40"/>
    </location>
</feature>
<reference evidence="2" key="1">
    <citation type="submission" date="2021-02" db="EMBL/GenBank/DDBJ databases">
        <authorList>
            <person name="Nowell W R."/>
        </authorList>
    </citation>
    <scope>NUCLEOTIDE SEQUENCE</scope>
</reference>
<keyword evidence="1" id="KW-1133">Transmembrane helix</keyword>
<comment type="caution">
    <text evidence="2">The sequence shown here is derived from an EMBL/GenBank/DDBJ whole genome shotgun (WGS) entry which is preliminary data.</text>
</comment>
<accession>A0A8S2KWL5</accession>
<dbReference type="AlphaFoldDB" id="A0A8S2KWL5"/>
<gene>
    <name evidence="2" type="ORF">BYL167_LOCUS6816</name>
</gene>